<evidence type="ECO:0000313" key="2">
    <source>
        <dbReference type="WBParaSite" id="PSAMB.scaffold19957size770.g37985.t1"/>
    </source>
</evidence>
<proteinExistence type="predicted"/>
<accession>A0A914VI99</accession>
<evidence type="ECO:0000313" key="1">
    <source>
        <dbReference type="Proteomes" id="UP000887566"/>
    </source>
</evidence>
<reference evidence="2" key="1">
    <citation type="submission" date="2022-11" db="UniProtKB">
        <authorList>
            <consortium name="WormBaseParasite"/>
        </authorList>
    </citation>
    <scope>IDENTIFICATION</scope>
</reference>
<keyword evidence="1" id="KW-1185">Reference proteome</keyword>
<dbReference type="WBParaSite" id="PSAMB.scaffold19957size770.g37985.t1">
    <property type="protein sequence ID" value="PSAMB.scaffold19957size770.g37985.t1"/>
    <property type="gene ID" value="PSAMB.scaffold19957size770.g37985"/>
</dbReference>
<protein>
    <submittedName>
        <fullName evidence="2">Uncharacterized protein</fullName>
    </submittedName>
</protein>
<name>A0A914VI99_9BILA</name>
<sequence>MVDAYTAAVKVWHTEAGRRQDDADIKVQLDRSDLLKTKLFIRPALNRDLIKKAGELQTSVQNVQRSNVVRESLQSLTASQKLMLEDFARNMQPMMEGWAEEQRTLAEEMGAGYQELLDNIEIYTQLTKEIVWACLDLINQAIEQIAAELPNPAVGEYYRQLKDWTA</sequence>
<organism evidence="1 2">
    <name type="scientific">Plectus sambesii</name>
    <dbReference type="NCBI Taxonomy" id="2011161"/>
    <lineage>
        <taxon>Eukaryota</taxon>
        <taxon>Metazoa</taxon>
        <taxon>Ecdysozoa</taxon>
        <taxon>Nematoda</taxon>
        <taxon>Chromadorea</taxon>
        <taxon>Plectida</taxon>
        <taxon>Plectina</taxon>
        <taxon>Plectoidea</taxon>
        <taxon>Plectidae</taxon>
        <taxon>Plectus</taxon>
    </lineage>
</organism>
<dbReference type="Proteomes" id="UP000887566">
    <property type="component" value="Unplaced"/>
</dbReference>
<dbReference type="AlphaFoldDB" id="A0A914VI99"/>